<evidence type="ECO:0000313" key="10">
    <source>
        <dbReference type="Proteomes" id="UP000216411"/>
    </source>
</evidence>
<keyword evidence="5" id="KW-0749">Sporulation</keyword>
<keyword evidence="4" id="KW-0378">Hydrolase</keyword>
<comment type="catalytic activity">
    <reaction evidence="1">
        <text>Hydrolyzes the link between N-acetylmuramoyl residues and L-amino acid residues in certain cell-wall glycopeptides.</text>
        <dbReference type="EC" id="3.5.1.28"/>
    </reaction>
</comment>
<keyword evidence="7" id="KW-0961">Cell wall biogenesis/degradation</keyword>
<evidence type="ECO:0000256" key="7">
    <source>
        <dbReference type="ARBA" id="ARBA00023316"/>
    </source>
</evidence>
<comment type="caution">
    <text evidence="9">The sequence shown here is derived from an EMBL/GenBank/DDBJ whole genome shotgun (WGS) entry which is preliminary data.</text>
</comment>
<dbReference type="GO" id="GO:0030435">
    <property type="term" value="P:sporulation resulting in formation of a cellular spore"/>
    <property type="evidence" value="ECO:0007669"/>
    <property type="project" value="UniProtKB-KW"/>
</dbReference>
<dbReference type="PANTHER" id="PTHR30417:SF11">
    <property type="entry name" value="N-ACETYLMURAMOYL-L-ALANINE AMIDASE XLYA"/>
    <property type="match status" value="1"/>
</dbReference>
<dbReference type="GO" id="GO:0009254">
    <property type="term" value="P:peptidoglycan turnover"/>
    <property type="evidence" value="ECO:0007669"/>
    <property type="project" value="TreeGrafter"/>
</dbReference>
<dbReference type="GO" id="GO:0030420">
    <property type="term" value="P:establishment of competence for transformation"/>
    <property type="evidence" value="ECO:0007669"/>
    <property type="project" value="UniProtKB-KW"/>
</dbReference>
<dbReference type="InterPro" id="IPR036505">
    <property type="entry name" value="Amidase/PGRP_sf"/>
</dbReference>
<dbReference type="PANTHER" id="PTHR30417">
    <property type="entry name" value="N-ACETYLMURAMOYL-L-ALANINE AMIDASE AMID"/>
    <property type="match status" value="1"/>
</dbReference>
<dbReference type="SMART" id="SM00644">
    <property type="entry name" value="Ami_2"/>
    <property type="match status" value="1"/>
</dbReference>
<dbReference type="AlphaFoldDB" id="A0A371JE92"/>
<evidence type="ECO:0000313" key="9">
    <source>
        <dbReference type="EMBL" id="RDY31006.1"/>
    </source>
</evidence>
<dbReference type="GO" id="GO:0009253">
    <property type="term" value="P:peptidoglycan catabolic process"/>
    <property type="evidence" value="ECO:0007669"/>
    <property type="project" value="InterPro"/>
</dbReference>
<dbReference type="GO" id="GO:0071555">
    <property type="term" value="P:cell wall organization"/>
    <property type="evidence" value="ECO:0007669"/>
    <property type="project" value="UniProtKB-KW"/>
</dbReference>
<dbReference type="OrthoDB" id="1851050at2"/>
<proteinExistence type="inferred from homology"/>
<evidence type="ECO:0000256" key="4">
    <source>
        <dbReference type="ARBA" id="ARBA00022801"/>
    </source>
</evidence>
<gene>
    <name evidence="9" type="ORF">CG710_012080</name>
</gene>
<dbReference type="EMBL" id="NOKA02000024">
    <property type="protein sequence ID" value="RDY31006.1"/>
    <property type="molecule type" value="Genomic_DNA"/>
</dbReference>
<evidence type="ECO:0000259" key="8">
    <source>
        <dbReference type="SMART" id="SM00644"/>
    </source>
</evidence>
<dbReference type="SUPFAM" id="SSF55846">
    <property type="entry name" value="N-acetylmuramoyl-L-alanine amidase-like"/>
    <property type="match status" value="1"/>
</dbReference>
<evidence type="ECO:0000256" key="1">
    <source>
        <dbReference type="ARBA" id="ARBA00001561"/>
    </source>
</evidence>
<sequence length="255" mass="28358">MKVNRSYVSSNNTYSVNIPQYIVIHNTDNFRAGADALTHAKAQFNGNLSTSVHYYTDDNDTVYQAAAHDHGCWHVGVNYGGRLFGTVSNKNSIGVEMCVQAGYDFNKAFANTVAFVRLLMEETGILADQVLQHYDVCAKNCPSQIRAKGMWEEFKRQIQRGGSGDNEGDSFNEKEYVQFIGSLPSDSYRVKVSIPDLHIRKGPGTNYGKQPGFTGIGIFTIVEESVGQGAVKWGLLKSYQKNRDGWISLDYATRI</sequence>
<evidence type="ECO:0000256" key="6">
    <source>
        <dbReference type="ARBA" id="ARBA00023287"/>
    </source>
</evidence>
<dbReference type="EC" id="3.5.1.28" evidence="3"/>
<name>A0A371JE92_9FIRM</name>
<dbReference type="Pfam" id="PF01510">
    <property type="entry name" value="Amidase_2"/>
    <property type="match status" value="1"/>
</dbReference>
<dbReference type="InterPro" id="IPR051206">
    <property type="entry name" value="NAMLAA_amidase_2"/>
</dbReference>
<evidence type="ECO:0000256" key="5">
    <source>
        <dbReference type="ARBA" id="ARBA00022969"/>
    </source>
</evidence>
<dbReference type="Proteomes" id="UP000216411">
    <property type="component" value="Unassembled WGS sequence"/>
</dbReference>
<dbReference type="GO" id="GO:0008745">
    <property type="term" value="F:N-acetylmuramoyl-L-alanine amidase activity"/>
    <property type="evidence" value="ECO:0007669"/>
    <property type="project" value="UniProtKB-EC"/>
</dbReference>
<keyword evidence="10" id="KW-1185">Reference proteome</keyword>
<reference evidence="9 10" key="1">
    <citation type="journal article" date="2017" name="Genome Announc.">
        <title>Draft Genome Sequence of a Sporulating and Motile Strain of Lachnotalea glycerini Isolated from Water in Quebec City, Canada.</title>
        <authorList>
            <person name="Maheux A.F."/>
            <person name="Boudreau D.K."/>
            <person name="Berube E."/>
            <person name="Boissinot M."/>
            <person name="Raymond F."/>
            <person name="Brodeur S."/>
            <person name="Corbeil J."/>
            <person name="Isabel S."/>
            <person name="Omar R.F."/>
            <person name="Bergeron M.G."/>
        </authorList>
    </citation>
    <scope>NUCLEOTIDE SEQUENCE [LARGE SCALE GENOMIC DNA]</scope>
    <source>
        <strain evidence="9 10">CCRI-19302</strain>
    </source>
</reference>
<accession>A0A371JE92</accession>
<dbReference type="Gene3D" id="3.40.80.10">
    <property type="entry name" value="Peptidoglycan recognition protein-like"/>
    <property type="match status" value="1"/>
</dbReference>
<organism evidence="9 10">
    <name type="scientific">Lachnotalea glycerini</name>
    <dbReference type="NCBI Taxonomy" id="1763509"/>
    <lineage>
        <taxon>Bacteria</taxon>
        <taxon>Bacillati</taxon>
        <taxon>Bacillota</taxon>
        <taxon>Clostridia</taxon>
        <taxon>Lachnospirales</taxon>
        <taxon>Lachnospiraceae</taxon>
        <taxon>Lachnotalea</taxon>
    </lineage>
</organism>
<dbReference type="InterPro" id="IPR002502">
    <property type="entry name" value="Amidase_domain"/>
</dbReference>
<evidence type="ECO:0000256" key="2">
    <source>
        <dbReference type="ARBA" id="ARBA00007553"/>
    </source>
</evidence>
<keyword evidence="6" id="KW-0178">Competence</keyword>
<feature type="domain" description="N-acetylmuramoyl-L-alanine amidase" evidence="8">
    <location>
        <begin position="9"/>
        <end position="149"/>
    </location>
</feature>
<dbReference type="CDD" id="cd06583">
    <property type="entry name" value="PGRP"/>
    <property type="match status" value="1"/>
</dbReference>
<evidence type="ECO:0000256" key="3">
    <source>
        <dbReference type="ARBA" id="ARBA00011901"/>
    </source>
</evidence>
<comment type="similarity">
    <text evidence="2">Belongs to the N-acetylmuramoyl-L-alanine amidase 2 family.</text>
</comment>
<protein>
    <recommendedName>
        <fullName evidence="3">N-acetylmuramoyl-L-alanine amidase</fullName>
        <ecNumber evidence="3">3.5.1.28</ecNumber>
    </recommendedName>
</protein>